<keyword evidence="9" id="KW-1185">Reference proteome</keyword>
<dbReference type="AlphaFoldDB" id="A0A430AFI4"/>
<keyword evidence="5 7" id="KW-1133">Transmembrane helix</keyword>
<evidence type="ECO:0000256" key="6">
    <source>
        <dbReference type="ARBA" id="ARBA00023136"/>
    </source>
</evidence>
<evidence type="ECO:0000256" key="3">
    <source>
        <dbReference type="ARBA" id="ARBA00022475"/>
    </source>
</evidence>
<evidence type="ECO:0000256" key="5">
    <source>
        <dbReference type="ARBA" id="ARBA00022989"/>
    </source>
</evidence>
<comment type="subcellular location">
    <subcellularLocation>
        <location evidence="1">Cell membrane</location>
        <topology evidence="1">Multi-pass membrane protein</topology>
    </subcellularLocation>
</comment>
<dbReference type="OrthoDB" id="886570at2"/>
<dbReference type="PANTHER" id="PTHR33452:SF1">
    <property type="entry name" value="INNER MEMBRANE PROTEIN YPHA-RELATED"/>
    <property type="match status" value="1"/>
</dbReference>
<dbReference type="Pfam" id="PF07681">
    <property type="entry name" value="DoxX"/>
    <property type="match status" value="1"/>
</dbReference>
<accession>A0A430AFI4</accession>
<protein>
    <submittedName>
        <fullName evidence="8">DoxX family protein</fullName>
    </submittedName>
</protein>
<comment type="caution">
    <text evidence="8">The sequence shown here is derived from an EMBL/GenBank/DDBJ whole genome shotgun (WGS) entry which is preliminary data.</text>
</comment>
<dbReference type="PANTHER" id="PTHR33452">
    <property type="entry name" value="OXIDOREDUCTASE CATD-RELATED"/>
    <property type="match status" value="1"/>
</dbReference>
<dbReference type="RefSeq" id="WP_126825816.1">
    <property type="nucleotide sequence ID" value="NZ_JBHLWU010000001.1"/>
</dbReference>
<proteinExistence type="inferred from homology"/>
<evidence type="ECO:0000313" key="8">
    <source>
        <dbReference type="EMBL" id="RSU06479.1"/>
    </source>
</evidence>
<dbReference type="Proteomes" id="UP000288669">
    <property type="component" value="Unassembled WGS sequence"/>
</dbReference>
<dbReference type="EMBL" id="NGJZ01000003">
    <property type="protein sequence ID" value="RSU06479.1"/>
    <property type="molecule type" value="Genomic_DNA"/>
</dbReference>
<name>A0A430AFI4_9ENTE</name>
<feature type="transmembrane region" description="Helical" evidence="7">
    <location>
        <begin position="63"/>
        <end position="85"/>
    </location>
</feature>
<evidence type="ECO:0000256" key="1">
    <source>
        <dbReference type="ARBA" id="ARBA00004651"/>
    </source>
</evidence>
<sequence length="124" mass="13326">MNKKQLAVLLLRILLGLTMALHGLQKVLGIAGTVTFFDSLGLPAFLPYFVATIELVGGIFMMIGLLVPLVSLGFVAVLVGAILTLKIGSNFVGGYELELLLIIMSVSVALLHTKTKRLFFKPNV</sequence>
<gene>
    <name evidence="8" type="ORF">CBF30_09495</name>
</gene>
<keyword evidence="4 7" id="KW-0812">Transmembrane</keyword>
<evidence type="ECO:0000256" key="7">
    <source>
        <dbReference type="SAM" id="Phobius"/>
    </source>
</evidence>
<keyword evidence="6 7" id="KW-0472">Membrane</keyword>
<evidence type="ECO:0000256" key="2">
    <source>
        <dbReference type="ARBA" id="ARBA00006679"/>
    </source>
</evidence>
<feature type="transmembrane region" description="Helical" evidence="7">
    <location>
        <begin position="91"/>
        <end position="111"/>
    </location>
</feature>
<dbReference type="GO" id="GO:0005886">
    <property type="term" value="C:plasma membrane"/>
    <property type="evidence" value="ECO:0007669"/>
    <property type="project" value="UniProtKB-SubCell"/>
</dbReference>
<keyword evidence="3" id="KW-1003">Cell membrane</keyword>
<feature type="transmembrane region" description="Helical" evidence="7">
    <location>
        <begin position="30"/>
        <end position="51"/>
    </location>
</feature>
<comment type="similarity">
    <text evidence="2">Belongs to the DoxX family.</text>
</comment>
<evidence type="ECO:0000256" key="4">
    <source>
        <dbReference type="ARBA" id="ARBA00022692"/>
    </source>
</evidence>
<reference evidence="8 9" key="1">
    <citation type="submission" date="2017-05" db="EMBL/GenBank/DDBJ databases">
        <title>Vagococcus spp. assemblies.</title>
        <authorList>
            <person name="Gulvik C.A."/>
        </authorList>
    </citation>
    <scope>NUCLEOTIDE SEQUENCE [LARGE SCALE GENOMIC DNA]</scope>
    <source>
        <strain evidence="8 9">DSM 24756</strain>
    </source>
</reference>
<dbReference type="InterPro" id="IPR051907">
    <property type="entry name" value="DoxX-like_oxidoreductase"/>
</dbReference>
<evidence type="ECO:0000313" key="9">
    <source>
        <dbReference type="Proteomes" id="UP000288669"/>
    </source>
</evidence>
<dbReference type="InterPro" id="IPR032808">
    <property type="entry name" value="DoxX"/>
</dbReference>
<organism evidence="8 9">
    <name type="scientific">Vagococcus entomophilus</name>
    <dbReference type="NCBI Taxonomy" id="1160095"/>
    <lineage>
        <taxon>Bacteria</taxon>
        <taxon>Bacillati</taxon>
        <taxon>Bacillota</taxon>
        <taxon>Bacilli</taxon>
        <taxon>Lactobacillales</taxon>
        <taxon>Enterococcaceae</taxon>
        <taxon>Vagococcus</taxon>
    </lineage>
</organism>